<gene>
    <name evidence="3" type="ORF">L9F63_005926</name>
</gene>
<feature type="coiled-coil region" evidence="1">
    <location>
        <begin position="175"/>
        <end position="202"/>
    </location>
</feature>
<feature type="chain" id="PRO_5042028077" evidence="2">
    <location>
        <begin position="21"/>
        <end position="206"/>
    </location>
</feature>
<evidence type="ECO:0000256" key="1">
    <source>
        <dbReference type="SAM" id="Coils"/>
    </source>
</evidence>
<organism evidence="3 4">
    <name type="scientific">Diploptera punctata</name>
    <name type="common">Pacific beetle cockroach</name>
    <dbReference type="NCBI Taxonomy" id="6984"/>
    <lineage>
        <taxon>Eukaryota</taxon>
        <taxon>Metazoa</taxon>
        <taxon>Ecdysozoa</taxon>
        <taxon>Arthropoda</taxon>
        <taxon>Hexapoda</taxon>
        <taxon>Insecta</taxon>
        <taxon>Pterygota</taxon>
        <taxon>Neoptera</taxon>
        <taxon>Polyneoptera</taxon>
        <taxon>Dictyoptera</taxon>
        <taxon>Blattodea</taxon>
        <taxon>Blaberoidea</taxon>
        <taxon>Blaberidae</taxon>
        <taxon>Diplopterinae</taxon>
        <taxon>Diploptera</taxon>
    </lineage>
</organism>
<reference evidence="3" key="1">
    <citation type="journal article" date="2023" name="IScience">
        <title>Live-bearing cockroach genome reveals convergent evolutionary mechanisms linked to viviparity in insects and beyond.</title>
        <authorList>
            <person name="Fouks B."/>
            <person name="Harrison M.C."/>
            <person name="Mikhailova A.A."/>
            <person name="Marchal E."/>
            <person name="English S."/>
            <person name="Carruthers M."/>
            <person name="Jennings E.C."/>
            <person name="Chiamaka E.L."/>
            <person name="Frigard R.A."/>
            <person name="Pippel M."/>
            <person name="Attardo G.M."/>
            <person name="Benoit J.B."/>
            <person name="Bornberg-Bauer E."/>
            <person name="Tobe S.S."/>
        </authorList>
    </citation>
    <scope>NUCLEOTIDE SEQUENCE</scope>
    <source>
        <strain evidence="3">Stay&amp;Tobe</strain>
    </source>
</reference>
<reference evidence="3" key="2">
    <citation type="submission" date="2023-05" db="EMBL/GenBank/DDBJ databases">
        <authorList>
            <person name="Fouks B."/>
        </authorList>
    </citation>
    <scope>NUCLEOTIDE SEQUENCE</scope>
    <source>
        <strain evidence="3">Stay&amp;Tobe</strain>
        <tissue evidence="3">Testes</tissue>
    </source>
</reference>
<sequence>MASRTVFCLLLALFVAQCSADDVDIWSILKDPSTFIANLKEQFEAMEATVKNETEAFVEKIKSGFEDIEQKISDEIAKGEAAGQCISARQDNLTSLARQGEQDLVACASLISTDMEPIAASFATTATDIAELALECSSSGTNVLSIALCLIKNSNDVKTVIQDVSNVTSMIPSTYTSVKADIESCQQELSAETEELMSLVEECLDQ</sequence>
<dbReference type="EMBL" id="JASPKZ010009355">
    <property type="protein sequence ID" value="KAJ9577553.1"/>
    <property type="molecule type" value="Genomic_DNA"/>
</dbReference>
<evidence type="ECO:0000256" key="2">
    <source>
        <dbReference type="SAM" id="SignalP"/>
    </source>
</evidence>
<keyword evidence="2" id="KW-0732">Signal</keyword>
<evidence type="ECO:0000313" key="4">
    <source>
        <dbReference type="Proteomes" id="UP001233999"/>
    </source>
</evidence>
<dbReference type="Proteomes" id="UP001233999">
    <property type="component" value="Unassembled WGS sequence"/>
</dbReference>
<proteinExistence type="predicted"/>
<keyword evidence="1" id="KW-0175">Coiled coil</keyword>
<accession>A0AAD7ZCP7</accession>
<evidence type="ECO:0000313" key="3">
    <source>
        <dbReference type="EMBL" id="KAJ9577553.1"/>
    </source>
</evidence>
<comment type="caution">
    <text evidence="3">The sequence shown here is derived from an EMBL/GenBank/DDBJ whole genome shotgun (WGS) entry which is preliminary data.</text>
</comment>
<protein>
    <submittedName>
        <fullName evidence="3">Uncharacterized protein</fullName>
    </submittedName>
</protein>
<dbReference type="AlphaFoldDB" id="A0AAD7ZCP7"/>
<name>A0AAD7ZCP7_DIPPU</name>
<keyword evidence="4" id="KW-1185">Reference proteome</keyword>
<feature type="signal peptide" evidence="2">
    <location>
        <begin position="1"/>
        <end position="20"/>
    </location>
</feature>